<gene>
    <name evidence="1" type="ORF">F4820DRAFT_435196</name>
</gene>
<sequence length="666" mass="74024">MSRRLESLEAALAETQDTIKRLVSGTSTCKDAFATLQPAHNWPTPEETTSTLHETAVFKRPLGHFLRSHDVEGSERYFNPTSLESLMYDIRDLFLEPLVNGGSESQSVRECALLAQHKLDDLVYRNDEIVRNGAPPTAPPISILKAMIEPYFATVNPHFPIWTEESFMRIATALQETNHVNQDLGLVVCSNNLILMTLAANLSQPPSHQDKSREFRLARNGSSINLDLMNGFLANAKRAIEYAELLLSPRLVNVQALLSLCVVAQEHMSPSVFARLFNLTAQCAKSIGAHDWERCALGLEGGEGARERKCLSYCLYILDKVVCSTAGTSPYIPASDVHIGTTTASYDDIIMSDLVAKAKLAEIQETIYLEVYARRAPSRTAEQVQLLISKLDQRLHDWLVYSGVDLADIDTDISLTSASKIELSIGFTCTQLLYMRPFKEHHEISFQIIEVARRGMRLLLHLWRSAAELEHQGALSRIIASHPPLYLFEICAYVLSGEGQDPDVKLLQSFTEMLHDVADLRADESHNHRLYEACTTIMDVITAIKNQHKRRKLQHTSSSLSSSQVSSIETQRLFPYSPSSDVPPNNNDNNSSPRAQGGSQSTGGLAASNFEPLMSPTNSRGCPEDELATIMGPLGKGPFEPFDLLGYSATHISRGESLIEKDLWWD</sequence>
<comment type="caution">
    <text evidence="1">The sequence shown here is derived from an EMBL/GenBank/DDBJ whole genome shotgun (WGS) entry which is preliminary data.</text>
</comment>
<keyword evidence="2" id="KW-1185">Reference proteome</keyword>
<dbReference type="Proteomes" id="UP001497700">
    <property type="component" value="Unassembled WGS sequence"/>
</dbReference>
<proteinExistence type="predicted"/>
<dbReference type="EMBL" id="MU393566">
    <property type="protein sequence ID" value="KAI4860984.1"/>
    <property type="molecule type" value="Genomic_DNA"/>
</dbReference>
<accession>A0ACB9YPS3</accession>
<name>A0ACB9YPS3_9PEZI</name>
<organism evidence="1 2">
    <name type="scientific">Hypoxylon rubiginosum</name>
    <dbReference type="NCBI Taxonomy" id="110542"/>
    <lineage>
        <taxon>Eukaryota</taxon>
        <taxon>Fungi</taxon>
        <taxon>Dikarya</taxon>
        <taxon>Ascomycota</taxon>
        <taxon>Pezizomycotina</taxon>
        <taxon>Sordariomycetes</taxon>
        <taxon>Xylariomycetidae</taxon>
        <taxon>Xylariales</taxon>
        <taxon>Hypoxylaceae</taxon>
        <taxon>Hypoxylon</taxon>
    </lineage>
</organism>
<evidence type="ECO:0000313" key="2">
    <source>
        <dbReference type="Proteomes" id="UP001497700"/>
    </source>
</evidence>
<evidence type="ECO:0000313" key="1">
    <source>
        <dbReference type="EMBL" id="KAI4860984.1"/>
    </source>
</evidence>
<reference evidence="1 2" key="1">
    <citation type="journal article" date="2022" name="New Phytol.">
        <title>Ecological generalism drives hyperdiversity of secondary metabolite gene clusters in xylarialean endophytes.</title>
        <authorList>
            <person name="Franco M.E.E."/>
            <person name="Wisecaver J.H."/>
            <person name="Arnold A.E."/>
            <person name="Ju Y.M."/>
            <person name="Slot J.C."/>
            <person name="Ahrendt S."/>
            <person name="Moore L.P."/>
            <person name="Eastman K.E."/>
            <person name="Scott K."/>
            <person name="Konkel Z."/>
            <person name="Mondo S.J."/>
            <person name="Kuo A."/>
            <person name="Hayes R.D."/>
            <person name="Haridas S."/>
            <person name="Andreopoulos B."/>
            <person name="Riley R."/>
            <person name="LaButti K."/>
            <person name="Pangilinan J."/>
            <person name="Lipzen A."/>
            <person name="Amirebrahimi M."/>
            <person name="Yan J."/>
            <person name="Adam C."/>
            <person name="Keymanesh K."/>
            <person name="Ng V."/>
            <person name="Louie K."/>
            <person name="Northen T."/>
            <person name="Drula E."/>
            <person name="Henrissat B."/>
            <person name="Hsieh H.M."/>
            <person name="Youens-Clark K."/>
            <person name="Lutzoni F."/>
            <person name="Miadlikowska J."/>
            <person name="Eastwood D.C."/>
            <person name="Hamelin R.C."/>
            <person name="Grigoriev I.V."/>
            <person name="U'Ren J.M."/>
        </authorList>
    </citation>
    <scope>NUCLEOTIDE SEQUENCE [LARGE SCALE GENOMIC DNA]</scope>
    <source>
        <strain evidence="1 2">CBS 119005</strain>
    </source>
</reference>
<protein>
    <submittedName>
        <fullName evidence="1">Uncharacterized protein</fullName>
    </submittedName>
</protein>